<gene>
    <name evidence="2" type="ORF">I303_03993</name>
    <name evidence="3" type="ORF">I303_103976</name>
</gene>
<accession>A0A1A6A892</accession>
<dbReference type="RefSeq" id="XP_018264113.1">
    <property type="nucleotide sequence ID" value="XM_018407305.1"/>
</dbReference>
<feature type="compositionally biased region" description="Polar residues" evidence="1">
    <location>
        <begin position="19"/>
        <end position="34"/>
    </location>
</feature>
<dbReference type="Proteomes" id="UP000078595">
    <property type="component" value="Chromosome 4"/>
</dbReference>
<name>A0A1A6A892_9TREE</name>
<evidence type="ECO:0000256" key="1">
    <source>
        <dbReference type="SAM" id="MobiDB-lite"/>
    </source>
</evidence>
<dbReference type="KEGG" id="kdj:28967692"/>
<reference evidence="3" key="2">
    <citation type="submission" date="2013-07" db="EMBL/GenBank/DDBJ databases">
        <authorList>
            <consortium name="The Broad Institute Genome Sequencing Platform"/>
            <person name="Cuomo C."/>
            <person name="Litvintseva A."/>
            <person name="Chen Y."/>
            <person name="Heitman J."/>
            <person name="Sun S."/>
            <person name="Springer D."/>
            <person name="Dromer F."/>
            <person name="Young S.K."/>
            <person name="Zeng Q."/>
            <person name="Gargeya S."/>
            <person name="Fitzgerald M."/>
            <person name="Abouelleil A."/>
            <person name="Alvarado L."/>
            <person name="Berlin A.M."/>
            <person name="Chapman S.B."/>
            <person name="Dewar J."/>
            <person name="Goldberg J."/>
            <person name="Griggs A."/>
            <person name="Gujja S."/>
            <person name="Hansen M."/>
            <person name="Howarth C."/>
            <person name="Imamovic A."/>
            <person name="Larimer J."/>
            <person name="McCowan C."/>
            <person name="Murphy C."/>
            <person name="Pearson M."/>
            <person name="Priest M."/>
            <person name="Roberts A."/>
            <person name="Saif S."/>
            <person name="Shea T."/>
            <person name="Sykes S."/>
            <person name="Wortman J."/>
            <person name="Nusbaum C."/>
            <person name="Birren B."/>
        </authorList>
    </citation>
    <scope>NUCLEOTIDE SEQUENCE</scope>
    <source>
        <strain evidence="3">CBS 10117</strain>
    </source>
</reference>
<keyword evidence="4" id="KW-1185">Reference proteome</keyword>
<evidence type="ECO:0000313" key="4">
    <source>
        <dbReference type="Proteomes" id="UP000078595"/>
    </source>
</evidence>
<evidence type="ECO:0000313" key="2">
    <source>
        <dbReference type="EMBL" id="OBR86271.1"/>
    </source>
</evidence>
<dbReference type="GeneID" id="28967692"/>
<organism evidence="2">
    <name type="scientific">Kwoniella dejecticola CBS 10117</name>
    <dbReference type="NCBI Taxonomy" id="1296121"/>
    <lineage>
        <taxon>Eukaryota</taxon>
        <taxon>Fungi</taxon>
        <taxon>Dikarya</taxon>
        <taxon>Basidiomycota</taxon>
        <taxon>Agaricomycotina</taxon>
        <taxon>Tremellomycetes</taxon>
        <taxon>Tremellales</taxon>
        <taxon>Cryptococcaceae</taxon>
        <taxon>Kwoniella</taxon>
    </lineage>
</organism>
<reference evidence="2" key="1">
    <citation type="submission" date="2013-07" db="EMBL/GenBank/DDBJ databases">
        <title>The Genome Sequence of Cryptococcus dejecticola CBS10117.</title>
        <authorList>
            <consortium name="The Broad Institute Genome Sequencing Platform"/>
            <person name="Cuomo C."/>
            <person name="Litvintseva A."/>
            <person name="Chen Y."/>
            <person name="Heitman J."/>
            <person name="Sun S."/>
            <person name="Springer D."/>
            <person name="Dromer F."/>
            <person name="Young S.K."/>
            <person name="Zeng Q."/>
            <person name="Gargeya S."/>
            <person name="Fitzgerald M."/>
            <person name="Abouelleil A."/>
            <person name="Alvarado L."/>
            <person name="Berlin A.M."/>
            <person name="Chapman S.B."/>
            <person name="Dewar J."/>
            <person name="Goldberg J."/>
            <person name="Griggs A."/>
            <person name="Gujja S."/>
            <person name="Hansen M."/>
            <person name="Howarth C."/>
            <person name="Imamovic A."/>
            <person name="Larimer J."/>
            <person name="McCowan C."/>
            <person name="Murphy C."/>
            <person name="Pearson M."/>
            <person name="Priest M."/>
            <person name="Roberts A."/>
            <person name="Saif S."/>
            <person name="Shea T."/>
            <person name="Sykes S."/>
            <person name="Wortman J."/>
            <person name="Nusbaum C."/>
            <person name="Birren B."/>
        </authorList>
    </citation>
    <scope>NUCLEOTIDE SEQUENCE [LARGE SCALE GENOMIC DNA]</scope>
    <source>
        <strain evidence="2">CBS 10117</strain>
    </source>
</reference>
<evidence type="ECO:0000313" key="3">
    <source>
        <dbReference type="EMBL" id="WWC61393.1"/>
    </source>
</evidence>
<dbReference type="VEuPathDB" id="FungiDB:I303_03993"/>
<reference evidence="3" key="3">
    <citation type="submission" date="2024-02" db="EMBL/GenBank/DDBJ databases">
        <title>Comparative genomics of Cryptococcus and Kwoniella reveals pathogenesis evolution and contrasting modes of karyotype evolution via chromosome fusion or intercentromeric recombination.</title>
        <authorList>
            <person name="Coelho M.A."/>
            <person name="David-Palma M."/>
            <person name="Shea T."/>
            <person name="Bowers K."/>
            <person name="McGinley-Smith S."/>
            <person name="Mohammad A.W."/>
            <person name="Gnirke A."/>
            <person name="Yurkov A.M."/>
            <person name="Nowrousian M."/>
            <person name="Sun S."/>
            <person name="Cuomo C.A."/>
            <person name="Heitman J."/>
        </authorList>
    </citation>
    <scope>NUCLEOTIDE SEQUENCE</scope>
    <source>
        <strain evidence="3">CBS 10117</strain>
    </source>
</reference>
<proteinExistence type="predicted"/>
<dbReference type="AlphaFoldDB" id="A0A1A6A892"/>
<protein>
    <submittedName>
        <fullName evidence="2">Uncharacterized protein</fullName>
    </submittedName>
</protein>
<sequence>MTKGDKDDSDPNYDERTANEPSQDGTDIQPEQGTVFSRMTNMTETNSSEGLNPAGRNVITRYGSKDLKSLLRSWTTPDIQSFPKESATSIAKSSLREGGMTRTLLGAGDAIKGSIQRIARSIGTENDVEKSQKPKDD</sequence>
<feature type="region of interest" description="Disordered" evidence="1">
    <location>
        <begin position="1"/>
        <end position="34"/>
    </location>
</feature>
<dbReference type="EMBL" id="CP144533">
    <property type="protein sequence ID" value="WWC61393.1"/>
    <property type="molecule type" value="Genomic_DNA"/>
</dbReference>
<dbReference type="EMBL" id="KI894030">
    <property type="protein sequence ID" value="OBR86271.1"/>
    <property type="molecule type" value="Genomic_DNA"/>
</dbReference>